<gene>
    <name evidence="2" type="ORF">PR048_017587</name>
</gene>
<feature type="region of interest" description="Disordered" evidence="1">
    <location>
        <begin position="1"/>
        <end position="22"/>
    </location>
</feature>
<feature type="compositionally biased region" description="Basic and acidic residues" evidence="1">
    <location>
        <begin position="931"/>
        <end position="940"/>
    </location>
</feature>
<feature type="region of interest" description="Disordered" evidence="1">
    <location>
        <begin position="482"/>
        <end position="508"/>
    </location>
</feature>
<dbReference type="EMBL" id="JARBHB010000006">
    <property type="protein sequence ID" value="KAJ8881114.1"/>
    <property type="molecule type" value="Genomic_DNA"/>
</dbReference>
<feature type="region of interest" description="Disordered" evidence="1">
    <location>
        <begin position="924"/>
        <end position="947"/>
    </location>
</feature>
<feature type="compositionally biased region" description="Basic and acidic residues" evidence="1">
    <location>
        <begin position="539"/>
        <end position="550"/>
    </location>
</feature>
<name>A0ABQ9HA04_9NEOP</name>
<keyword evidence="3" id="KW-1185">Reference proteome</keyword>
<dbReference type="Proteomes" id="UP001159363">
    <property type="component" value="Chromosome 5"/>
</dbReference>
<protein>
    <submittedName>
        <fullName evidence="2">Uncharacterized protein</fullName>
    </submittedName>
</protein>
<evidence type="ECO:0000313" key="3">
    <source>
        <dbReference type="Proteomes" id="UP001159363"/>
    </source>
</evidence>
<sequence>MRCVASEPRRQHEPSHQITSRNFPAPSLVQSTMIGHELATSEFQSVMPTVIPHSRHFPPTSALQRRSDSYSKQRYLPSSGRTRPPKRQQTISSLLPPVGGYYWPSSSAACLLLARDLLELSAYTVDARLHTSANLSHWPEKMFEIPLANQRLVTNPPAGLPANRKYFAARSSQLPSRSGFHNLAQSIGEWMSPHQTLLACTPANTRHKNVARCPHIMLGEEQYVGISFRNTTSLNVRGAILLSQHSRLRHEDCRNPHASSGTTLQQFVLAPAHASLGAAMWRKQTILTTHERVKMRSGATLLPRNRTRFAPVRGEQSDHYATAAPKMDWSWGTCGTATPLFSTVDFFLCPRLMSLVYQPDHPPQSPEDIIAWLLAATTTMDAPMLGHSSKRRILSVLEKLLCSPTFIRLASRNLSYRQNPVWGKSGFSLRLKVSDSGVWRMRGNPKLGSSEHKDSIKRLFGNGVRSWSASSGEDLLEMAGATRARRDDAVENSAVGREGKSHSRAGPHANGLSWADVLLAGARAPVAAEITPASRKKRGEGEREREELPKRPPPKCSKPFDHAAVDVCCKNTLPGPRYTHTLVGTSTQRVYSLSFHLLDLSALLLPKLVSHLFLLATYTILPSCILPARWFQSPFEMMSVRRAAVGADNIVNHDTTMADCVALHNGRGIRLTATSPPDLQRSILRDDDCGSTTGDIFPKCASGRCVCSDINTGSVALIGDDNYGILKAFAIRRLDNKPVSPNRSDTVCVGSDASKTTLMLTSENVPSRWLILYYGMASDATICALCRSSPSSSITTAMNISFLISLSSNAAAGCNITAYLFHDAAQEQTTVRLLASHQGDPGSIPGRAITDFRMWESCRMMPLVSGFSQGSPARLHNSPYSRARDICSVAAPPVVHPLTPGSMGFASCSLASLLLAQESSRARMKQRRNVRARETGDPRDNPSGTIEIRGLPHRFALVGGEQSNR</sequence>
<feature type="region of interest" description="Disordered" evidence="1">
    <location>
        <begin position="51"/>
        <end position="91"/>
    </location>
</feature>
<comment type="caution">
    <text evidence="2">The sequence shown here is derived from an EMBL/GenBank/DDBJ whole genome shotgun (WGS) entry which is preliminary data.</text>
</comment>
<proteinExistence type="predicted"/>
<organism evidence="2 3">
    <name type="scientific">Dryococelus australis</name>
    <dbReference type="NCBI Taxonomy" id="614101"/>
    <lineage>
        <taxon>Eukaryota</taxon>
        <taxon>Metazoa</taxon>
        <taxon>Ecdysozoa</taxon>
        <taxon>Arthropoda</taxon>
        <taxon>Hexapoda</taxon>
        <taxon>Insecta</taxon>
        <taxon>Pterygota</taxon>
        <taxon>Neoptera</taxon>
        <taxon>Polyneoptera</taxon>
        <taxon>Phasmatodea</taxon>
        <taxon>Verophasmatodea</taxon>
        <taxon>Anareolatae</taxon>
        <taxon>Phasmatidae</taxon>
        <taxon>Eurycanthinae</taxon>
        <taxon>Dryococelus</taxon>
    </lineage>
</organism>
<feature type="region of interest" description="Disordered" evidence="1">
    <location>
        <begin position="529"/>
        <end position="557"/>
    </location>
</feature>
<evidence type="ECO:0000313" key="2">
    <source>
        <dbReference type="EMBL" id="KAJ8881114.1"/>
    </source>
</evidence>
<evidence type="ECO:0000256" key="1">
    <source>
        <dbReference type="SAM" id="MobiDB-lite"/>
    </source>
</evidence>
<reference evidence="2 3" key="1">
    <citation type="submission" date="2023-02" db="EMBL/GenBank/DDBJ databases">
        <title>LHISI_Scaffold_Assembly.</title>
        <authorList>
            <person name="Stuart O.P."/>
            <person name="Cleave R."/>
            <person name="Magrath M.J.L."/>
            <person name="Mikheyev A.S."/>
        </authorList>
    </citation>
    <scope>NUCLEOTIDE SEQUENCE [LARGE SCALE GENOMIC DNA]</scope>
    <source>
        <strain evidence="2">Daus_M_001</strain>
        <tissue evidence="2">Leg muscle</tissue>
    </source>
</reference>
<accession>A0ABQ9HA04</accession>